<keyword evidence="3" id="KW-1003">Cell membrane</keyword>
<proteinExistence type="inferred from homology"/>
<evidence type="ECO:0000256" key="1">
    <source>
        <dbReference type="ARBA" id="ARBA00004651"/>
    </source>
</evidence>
<dbReference type="Gene3D" id="1.20.1630.10">
    <property type="entry name" value="Formate dehydrogenase/DMSO reductase domain"/>
    <property type="match status" value="1"/>
</dbReference>
<gene>
    <name evidence="9" type="ORF">FSW04_12405</name>
</gene>
<dbReference type="InterPro" id="IPR052049">
    <property type="entry name" value="Electron_transfer_protein"/>
</dbReference>
<keyword evidence="6 8" id="KW-0472">Membrane</keyword>
<feature type="transmembrane region" description="Helical" evidence="8">
    <location>
        <begin position="55"/>
        <end position="77"/>
    </location>
</feature>
<keyword evidence="10" id="KW-1185">Reference proteome</keyword>
<evidence type="ECO:0000313" key="9">
    <source>
        <dbReference type="EMBL" id="QEC48291.1"/>
    </source>
</evidence>
<evidence type="ECO:0000256" key="6">
    <source>
        <dbReference type="ARBA" id="ARBA00023136"/>
    </source>
</evidence>
<evidence type="ECO:0000313" key="10">
    <source>
        <dbReference type="Proteomes" id="UP000321805"/>
    </source>
</evidence>
<feature type="transmembrane region" description="Helical" evidence="8">
    <location>
        <begin position="89"/>
        <end position="107"/>
    </location>
</feature>
<evidence type="ECO:0000256" key="7">
    <source>
        <dbReference type="SAM" id="MobiDB-lite"/>
    </source>
</evidence>
<dbReference type="GO" id="GO:0005886">
    <property type="term" value="C:plasma membrane"/>
    <property type="evidence" value="ECO:0007669"/>
    <property type="project" value="UniProtKB-SubCell"/>
</dbReference>
<evidence type="ECO:0000256" key="2">
    <source>
        <dbReference type="ARBA" id="ARBA00008929"/>
    </source>
</evidence>
<evidence type="ECO:0000256" key="5">
    <source>
        <dbReference type="ARBA" id="ARBA00022989"/>
    </source>
</evidence>
<feature type="transmembrane region" description="Helical" evidence="8">
    <location>
        <begin position="127"/>
        <end position="145"/>
    </location>
</feature>
<evidence type="ECO:0000256" key="8">
    <source>
        <dbReference type="SAM" id="Phobius"/>
    </source>
</evidence>
<dbReference type="EMBL" id="CP042430">
    <property type="protein sequence ID" value="QEC48291.1"/>
    <property type="molecule type" value="Genomic_DNA"/>
</dbReference>
<comment type="similarity">
    <text evidence="2">Belongs to the NrfD family.</text>
</comment>
<reference evidence="9 10" key="1">
    <citation type="journal article" date="2018" name="J. Microbiol.">
        <title>Baekduia soli gen. nov., sp. nov., a novel bacterium isolated from the soil of Baekdu Mountain and proposal of a novel family name, Baekduiaceae fam. nov.</title>
        <authorList>
            <person name="An D.S."/>
            <person name="Siddiqi M.Z."/>
            <person name="Kim K.H."/>
            <person name="Yu H.S."/>
            <person name="Im W.T."/>
        </authorList>
    </citation>
    <scope>NUCLEOTIDE SEQUENCE [LARGE SCALE GENOMIC DNA]</scope>
    <source>
        <strain evidence="9 10">BR7-21</strain>
    </source>
</reference>
<name>A0A5B8U5S9_9ACTN</name>
<feature type="transmembrane region" description="Helical" evidence="8">
    <location>
        <begin position="194"/>
        <end position="212"/>
    </location>
</feature>
<protein>
    <submittedName>
        <fullName evidence="9">Polysulfide reductase</fullName>
    </submittedName>
</protein>
<dbReference type="AlphaFoldDB" id="A0A5B8U5S9"/>
<dbReference type="OrthoDB" id="112837at2"/>
<dbReference type="InterPro" id="IPR005614">
    <property type="entry name" value="NrfD-like"/>
</dbReference>
<organism evidence="9 10">
    <name type="scientific">Baekduia soli</name>
    <dbReference type="NCBI Taxonomy" id="496014"/>
    <lineage>
        <taxon>Bacteria</taxon>
        <taxon>Bacillati</taxon>
        <taxon>Actinomycetota</taxon>
        <taxon>Thermoleophilia</taxon>
        <taxon>Solirubrobacterales</taxon>
        <taxon>Baekduiaceae</taxon>
        <taxon>Baekduia</taxon>
    </lineage>
</organism>
<dbReference type="Proteomes" id="UP000321805">
    <property type="component" value="Chromosome"/>
</dbReference>
<dbReference type="PANTHER" id="PTHR34856:SF2">
    <property type="entry name" value="PROTEIN NRFD"/>
    <property type="match status" value="1"/>
</dbReference>
<keyword evidence="5 8" id="KW-1133">Transmembrane helix</keyword>
<accession>A0A5B8U5S9</accession>
<evidence type="ECO:0000256" key="3">
    <source>
        <dbReference type="ARBA" id="ARBA00022475"/>
    </source>
</evidence>
<comment type="subcellular location">
    <subcellularLocation>
        <location evidence="1">Cell membrane</location>
        <topology evidence="1">Multi-pass membrane protein</topology>
    </subcellularLocation>
</comment>
<dbReference type="RefSeq" id="WP_146919667.1">
    <property type="nucleotide sequence ID" value="NZ_CP042430.1"/>
</dbReference>
<dbReference type="PANTHER" id="PTHR34856">
    <property type="entry name" value="PROTEIN NRFD"/>
    <property type="match status" value="1"/>
</dbReference>
<feature type="compositionally biased region" description="Gly residues" evidence="7">
    <location>
        <begin position="1"/>
        <end position="12"/>
    </location>
</feature>
<dbReference type="Pfam" id="PF03916">
    <property type="entry name" value="NrfD"/>
    <property type="match status" value="1"/>
</dbReference>
<feature type="region of interest" description="Disordered" evidence="7">
    <location>
        <begin position="1"/>
        <end position="26"/>
    </location>
</feature>
<evidence type="ECO:0000256" key="4">
    <source>
        <dbReference type="ARBA" id="ARBA00022692"/>
    </source>
</evidence>
<dbReference type="KEGG" id="bsol:FSW04_12405"/>
<feature type="transmembrane region" description="Helical" evidence="8">
    <location>
        <begin position="157"/>
        <end position="182"/>
    </location>
</feature>
<keyword evidence="4 8" id="KW-0812">Transmembrane</keyword>
<sequence>MAPRGRGGGRAGPRGRRVVPRRAVPVSPRRRREPEFISYYGRPILNEPVWAATDIAGYFFLGGMAGASSLLAAGAELTDRPALARASKVGALGAISLSLVALVHDLGRPARFLNMLRVFKPTSPMSVGVWVLGAYAPAAGIAAASDLTGIARPAGRAAAAGAAALGPVVASYTSVLMCNTAIPAWHEGYREMPFVFVASAASAAAGLALVAVPCDQAGPARTLAVAGAVGELAASHRLTSRLGLVADTYDTGRAGTLIKAAKVMTAAGAVLGATAGRRTRPASMVAGAALLAASACTRFGIFAAGVASARDPKYVVAPQRERRASATPAA</sequence>